<dbReference type="GO" id="GO:0015035">
    <property type="term" value="F:protein-disulfide reductase activity"/>
    <property type="evidence" value="ECO:0007669"/>
    <property type="project" value="TreeGrafter"/>
</dbReference>
<organism evidence="3 4">
    <name type="scientific">Kaistella jeonii</name>
    <dbReference type="NCBI Taxonomy" id="266749"/>
    <lineage>
        <taxon>Bacteria</taxon>
        <taxon>Pseudomonadati</taxon>
        <taxon>Bacteroidota</taxon>
        <taxon>Flavobacteriia</taxon>
        <taxon>Flavobacteriales</taxon>
        <taxon>Weeksellaceae</taxon>
        <taxon>Chryseobacterium group</taxon>
        <taxon>Kaistella</taxon>
    </lineage>
</organism>
<comment type="caution">
    <text evidence="3">The sequence shown here is derived from an EMBL/GenBank/DDBJ whole genome shotgun (WGS) entry which is preliminary data.</text>
</comment>
<dbReference type="PANTHER" id="PTHR32234">
    <property type="entry name" value="THIOL:DISULFIDE INTERCHANGE PROTEIN DSBD"/>
    <property type="match status" value="1"/>
</dbReference>
<gene>
    <name evidence="3" type="ORF">OA86_03670</name>
</gene>
<feature type="domain" description="Thioredoxin-like fold" evidence="2">
    <location>
        <begin position="45"/>
        <end position="143"/>
    </location>
</feature>
<dbReference type="InterPro" id="IPR036249">
    <property type="entry name" value="Thioredoxin-like_sf"/>
</dbReference>
<accession>A0A0C1FPD8</accession>
<evidence type="ECO:0000313" key="3">
    <source>
        <dbReference type="EMBL" id="KIA89734.1"/>
    </source>
</evidence>
<feature type="chain" id="PRO_5030004993" evidence="1">
    <location>
        <begin position="20"/>
        <end position="160"/>
    </location>
</feature>
<sequence length="160" mass="18901">MNRSACLIILFFLFGGNLACSQKFAEKVHWLNFTQLNDSLLLKPKKVFVNFYADWCMYCKEMERTTFQDTAVIKVLNEEYYAVKMNVETKESFVFGNQTFTNKRVKKLNPVHELPLLLASRKNKPFSLPAFIFFDENFQAQSRYFQFLDKVALLKLLHKE</sequence>
<dbReference type="OrthoDB" id="9811036at2"/>
<dbReference type="Proteomes" id="UP000031473">
    <property type="component" value="Unassembled WGS sequence"/>
</dbReference>
<evidence type="ECO:0000313" key="4">
    <source>
        <dbReference type="Proteomes" id="UP000031473"/>
    </source>
</evidence>
<proteinExistence type="predicted"/>
<dbReference type="Gene3D" id="3.40.30.10">
    <property type="entry name" value="Glutaredoxin"/>
    <property type="match status" value="1"/>
</dbReference>
<dbReference type="STRING" id="266749.SAMN05421876_103161"/>
<evidence type="ECO:0000259" key="2">
    <source>
        <dbReference type="Pfam" id="PF13098"/>
    </source>
</evidence>
<dbReference type="PANTHER" id="PTHR32234:SF0">
    <property type="entry name" value="THIOL:DISULFIDE INTERCHANGE PROTEIN DSBD"/>
    <property type="match status" value="1"/>
</dbReference>
<dbReference type="SUPFAM" id="SSF52833">
    <property type="entry name" value="Thioredoxin-like"/>
    <property type="match status" value="1"/>
</dbReference>
<dbReference type="AlphaFoldDB" id="A0A0C1FPD8"/>
<protein>
    <submittedName>
        <fullName evidence="3">Thioredoxin</fullName>
    </submittedName>
</protein>
<name>A0A0C1FPD8_9FLAO</name>
<keyword evidence="1" id="KW-0732">Signal</keyword>
<dbReference type="Pfam" id="PF13098">
    <property type="entry name" value="Thioredoxin_2"/>
    <property type="match status" value="1"/>
</dbReference>
<dbReference type="EMBL" id="JSYL01000002">
    <property type="protein sequence ID" value="KIA89734.1"/>
    <property type="molecule type" value="Genomic_DNA"/>
</dbReference>
<dbReference type="InterPro" id="IPR012336">
    <property type="entry name" value="Thioredoxin-like_fold"/>
</dbReference>
<reference evidence="3 4" key="1">
    <citation type="submission" date="2014-10" db="EMBL/GenBank/DDBJ databases">
        <title>Kaistella jeonii genome.</title>
        <authorList>
            <person name="Clayton J.T."/>
            <person name="Newman J.D."/>
        </authorList>
    </citation>
    <scope>NUCLEOTIDE SEQUENCE [LARGE SCALE GENOMIC DNA]</scope>
    <source>
        <strain evidence="3 4">DSM 17048</strain>
    </source>
</reference>
<evidence type="ECO:0000256" key="1">
    <source>
        <dbReference type="SAM" id="SignalP"/>
    </source>
</evidence>
<feature type="signal peptide" evidence="1">
    <location>
        <begin position="1"/>
        <end position="19"/>
    </location>
</feature>
<keyword evidence="4" id="KW-1185">Reference proteome</keyword>
<dbReference type="GO" id="GO:0045454">
    <property type="term" value="P:cell redox homeostasis"/>
    <property type="evidence" value="ECO:0007669"/>
    <property type="project" value="TreeGrafter"/>
</dbReference>